<evidence type="ECO:0000256" key="4">
    <source>
        <dbReference type="ARBA" id="ARBA00023172"/>
    </source>
</evidence>
<sequence>MNDFPLLRTFHQDFRSHEEVNVEISIVSHGFNVVPLFWREHRKLPRFDKDHLIRLCTVFISVAEIFDRPMHNGKAWVNPISANLRVVVLRLILFNVPMNYSHDNWSAILAHIGKPEELDTSARNAGALTRRREIRDAATLLRLGLAYGPGGMSLREVTAWAQLHDVATLSDVPLLKRLRNAADWFGILAAQTLAVRAAVTGCTSGKRLRLVDGTAISAPGGGSAEWRLHMGYDPHTCQFTDFELTDSRDAERLDRFAQTADEIRIADRGFGSRPECIRSLAFGEADYIVRVHWRGLRWLTAEGMRFDMMGFLRGLDCGKNGETTVMIGNSGNKKAGAPFPARLIAVSLPPEKALISKTRLLSENRRKGRVVQAETLEAAGHVLLLTSLPEDEYSAEQVADCYRLRWQIELAFKRLKSLLHLDALRAKEPELAKAWIFANLLAAFLIDDIIQPSLDFPPRSAGSEKKN</sequence>
<dbReference type="SUPFAM" id="SSF53098">
    <property type="entry name" value="Ribonuclease H-like"/>
    <property type="match status" value="1"/>
</dbReference>
<dbReference type="GO" id="GO:0006313">
    <property type="term" value="P:DNA transposition"/>
    <property type="evidence" value="ECO:0007669"/>
    <property type="project" value="InterPro"/>
</dbReference>
<dbReference type="InterPro" id="IPR047952">
    <property type="entry name" value="Transpos_IS4"/>
</dbReference>
<dbReference type="EMBL" id="UGGJ01000005">
    <property type="protein sequence ID" value="STO39800.1"/>
    <property type="molecule type" value="Genomic_DNA"/>
</dbReference>
<dbReference type="Gene3D" id="3.90.350.10">
    <property type="entry name" value="Transposase Inhibitor Protein From Tn5, Chain A, domain 1"/>
    <property type="match status" value="1"/>
</dbReference>
<dbReference type="Proteomes" id="UP000254460">
    <property type="component" value="Unassembled WGS sequence"/>
</dbReference>
<dbReference type="NCBIfam" id="NF033592">
    <property type="entry name" value="transpos_IS4_1"/>
    <property type="match status" value="1"/>
</dbReference>
<dbReference type="InterPro" id="IPR002559">
    <property type="entry name" value="Transposase_11"/>
</dbReference>
<evidence type="ECO:0000313" key="7">
    <source>
        <dbReference type="Proteomes" id="UP000254460"/>
    </source>
</evidence>
<comment type="similarity">
    <text evidence="1">Belongs to the transposase 11 family.</text>
</comment>
<dbReference type="GO" id="GO:0004803">
    <property type="term" value="F:transposase activity"/>
    <property type="evidence" value="ECO:0007669"/>
    <property type="project" value="InterPro"/>
</dbReference>
<proteinExistence type="inferred from homology"/>
<dbReference type="Pfam" id="PF01609">
    <property type="entry name" value="DDE_Tnp_1"/>
    <property type="match status" value="1"/>
</dbReference>
<dbReference type="InterPro" id="IPR012337">
    <property type="entry name" value="RNaseH-like_sf"/>
</dbReference>
<protein>
    <submittedName>
        <fullName evidence="6">IS186, transposase</fullName>
    </submittedName>
</protein>
<gene>
    <name evidence="6" type="ORF">NCTC9706_04065</name>
</gene>
<dbReference type="AlphaFoldDB" id="A0A377HCJ4"/>
<keyword evidence="4" id="KW-0233">DNA recombination</keyword>
<evidence type="ECO:0000256" key="3">
    <source>
        <dbReference type="ARBA" id="ARBA00023125"/>
    </source>
</evidence>
<dbReference type="PANTHER" id="PTHR33258:SF1">
    <property type="entry name" value="TRANSPOSASE INSL FOR INSERTION SEQUENCE ELEMENT IS186A-RELATED"/>
    <property type="match status" value="1"/>
</dbReference>
<evidence type="ECO:0000256" key="1">
    <source>
        <dbReference type="ARBA" id="ARBA00010075"/>
    </source>
</evidence>
<keyword evidence="2" id="KW-0815">Transposition</keyword>
<name>A0A377HCJ4_ECOLX</name>
<evidence type="ECO:0000259" key="5">
    <source>
        <dbReference type="Pfam" id="PF01609"/>
    </source>
</evidence>
<evidence type="ECO:0000313" key="6">
    <source>
        <dbReference type="EMBL" id="STO39800.1"/>
    </source>
</evidence>
<evidence type="ECO:0000256" key="2">
    <source>
        <dbReference type="ARBA" id="ARBA00022578"/>
    </source>
</evidence>
<reference evidence="6 7" key="1">
    <citation type="submission" date="2018-06" db="EMBL/GenBank/DDBJ databases">
        <authorList>
            <consortium name="Pathogen Informatics"/>
            <person name="Doyle S."/>
        </authorList>
    </citation>
    <scope>NUCLEOTIDE SEQUENCE [LARGE SCALE GENOMIC DNA]</scope>
    <source>
        <strain evidence="6 7">NCTC9706</strain>
    </source>
</reference>
<feature type="domain" description="Transposase IS4-like" evidence="5">
    <location>
        <begin position="204"/>
        <end position="445"/>
    </location>
</feature>
<dbReference type="GO" id="GO:0003677">
    <property type="term" value="F:DNA binding"/>
    <property type="evidence" value="ECO:0007669"/>
    <property type="project" value="UniProtKB-KW"/>
</dbReference>
<dbReference type="PANTHER" id="PTHR33258">
    <property type="entry name" value="TRANSPOSASE INSL FOR INSERTION SEQUENCE ELEMENT IS186A-RELATED"/>
    <property type="match status" value="1"/>
</dbReference>
<keyword evidence="3" id="KW-0238">DNA-binding</keyword>
<accession>A0A377HCJ4</accession>
<organism evidence="6 7">
    <name type="scientific">Escherichia coli</name>
    <dbReference type="NCBI Taxonomy" id="562"/>
    <lineage>
        <taxon>Bacteria</taxon>
        <taxon>Pseudomonadati</taxon>
        <taxon>Pseudomonadota</taxon>
        <taxon>Gammaproteobacteria</taxon>
        <taxon>Enterobacterales</taxon>
        <taxon>Enterobacteriaceae</taxon>
        <taxon>Escherichia</taxon>
    </lineage>
</organism>